<organism evidence="3 4">
    <name type="scientific">Faecalicatena contorta</name>
    <dbReference type="NCBI Taxonomy" id="39482"/>
    <lineage>
        <taxon>Bacteria</taxon>
        <taxon>Bacillati</taxon>
        <taxon>Bacillota</taxon>
        <taxon>Clostridia</taxon>
        <taxon>Lachnospirales</taxon>
        <taxon>Lachnospiraceae</taxon>
        <taxon>Faecalicatena</taxon>
    </lineage>
</organism>
<evidence type="ECO:0000313" key="3">
    <source>
        <dbReference type="EMBL" id="CUP42709.1"/>
    </source>
</evidence>
<protein>
    <submittedName>
        <fullName evidence="3">Na(+)-translocating ATPase subunit epsilon</fullName>
    </submittedName>
</protein>
<evidence type="ECO:0000256" key="1">
    <source>
        <dbReference type="ARBA" id="ARBA00023196"/>
    </source>
</evidence>
<dbReference type="RefSeq" id="WP_055155379.1">
    <property type="nucleotide sequence ID" value="NZ_CYZU01000105.1"/>
</dbReference>
<evidence type="ECO:0000259" key="2">
    <source>
        <dbReference type="Pfam" id="PF02823"/>
    </source>
</evidence>
<feature type="domain" description="ATP synthase F1 complex delta/epsilon subunit N-terminal" evidence="2">
    <location>
        <begin position="8"/>
        <end position="76"/>
    </location>
</feature>
<accession>A0A174N9P0</accession>
<keyword evidence="1" id="KW-0066">ATP synthesis</keyword>
<evidence type="ECO:0000313" key="4">
    <source>
        <dbReference type="Proteomes" id="UP000095544"/>
    </source>
</evidence>
<dbReference type="InterPro" id="IPR036771">
    <property type="entry name" value="ATPsynth_dsu/esu_N"/>
</dbReference>
<name>A0A174N9P0_9FIRM</name>
<dbReference type="Proteomes" id="UP000095544">
    <property type="component" value="Unassembled WGS sequence"/>
</dbReference>
<proteinExistence type="predicted"/>
<keyword evidence="1" id="KW-0139">CF(1)</keyword>
<gene>
    <name evidence="3" type="primary">atpC_3</name>
    <name evidence="3" type="ORF">ERS852491_05123</name>
</gene>
<dbReference type="STRING" id="39482.ERS852491_05123"/>
<reference evidence="3 4" key="1">
    <citation type="submission" date="2015-09" db="EMBL/GenBank/DDBJ databases">
        <authorList>
            <consortium name="Pathogen Informatics"/>
        </authorList>
    </citation>
    <scope>NUCLEOTIDE SEQUENCE [LARGE SCALE GENOMIC DNA]</scope>
    <source>
        <strain evidence="3 4">2789STDY5834876</strain>
    </source>
</reference>
<dbReference type="GO" id="GO:0015986">
    <property type="term" value="P:proton motive force-driven ATP synthesis"/>
    <property type="evidence" value="ECO:0007669"/>
    <property type="project" value="InterPro"/>
</dbReference>
<dbReference type="EMBL" id="CYZU01000105">
    <property type="protein sequence ID" value="CUP42709.1"/>
    <property type="molecule type" value="Genomic_DNA"/>
</dbReference>
<dbReference type="OrthoDB" id="9804110at2"/>
<dbReference type="InterPro" id="IPR020546">
    <property type="entry name" value="ATP_synth_F1_dsu/esu_N"/>
</dbReference>
<dbReference type="GO" id="GO:0045259">
    <property type="term" value="C:proton-transporting ATP synthase complex"/>
    <property type="evidence" value="ECO:0007669"/>
    <property type="project" value="UniProtKB-KW"/>
</dbReference>
<dbReference type="Gene3D" id="2.60.15.10">
    <property type="entry name" value="F0F1 ATP synthase delta/epsilon subunit, N-terminal"/>
    <property type="match status" value="1"/>
</dbReference>
<dbReference type="AlphaFoldDB" id="A0A174N9P0"/>
<dbReference type="SUPFAM" id="SSF51344">
    <property type="entry name" value="Epsilon subunit of F1F0-ATP synthase N-terminal domain"/>
    <property type="match status" value="1"/>
</dbReference>
<sequence length="100" mass="11053">MAAKSFLLKIVTPQQLFYSGEVEMVVVEQGSGQEGYMAGHSPALKRLEKGEVKIREAEGKEPRIVQIPGGHIHVGKTMAVYTRYASWKAEEEQSVQAPHS</sequence>
<dbReference type="Pfam" id="PF02823">
    <property type="entry name" value="ATP-synt_DE_N"/>
    <property type="match status" value="1"/>
</dbReference>